<organism evidence="2 3">
    <name type="scientific">Heligmosomoides polygyrus</name>
    <name type="common">Parasitic roundworm</name>
    <dbReference type="NCBI Taxonomy" id="6339"/>
    <lineage>
        <taxon>Eukaryota</taxon>
        <taxon>Metazoa</taxon>
        <taxon>Ecdysozoa</taxon>
        <taxon>Nematoda</taxon>
        <taxon>Chromadorea</taxon>
        <taxon>Rhabditida</taxon>
        <taxon>Rhabditina</taxon>
        <taxon>Rhabditomorpha</taxon>
        <taxon>Strongyloidea</taxon>
        <taxon>Heligmosomidae</taxon>
        <taxon>Heligmosomoides</taxon>
    </lineage>
</organism>
<evidence type="ECO:0000313" key="3">
    <source>
        <dbReference type="WBParaSite" id="HPBE_0001419601-mRNA-1"/>
    </source>
</evidence>
<dbReference type="EMBL" id="UZAH01028252">
    <property type="protein sequence ID" value="VDO98833.1"/>
    <property type="molecule type" value="Genomic_DNA"/>
</dbReference>
<dbReference type="Proteomes" id="UP000050761">
    <property type="component" value="Unassembled WGS sequence"/>
</dbReference>
<reference evidence="1 2" key="1">
    <citation type="submission" date="2018-11" db="EMBL/GenBank/DDBJ databases">
        <authorList>
            <consortium name="Pathogen Informatics"/>
        </authorList>
    </citation>
    <scope>NUCLEOTIDE SEQUENCE [LARGE SCALE GENOMIC DNA]</scope>
</reference>
<accession>A0A183FZK4</accession>
<protein>
    <submittedName>
        <fullName evidence="3">Skp1_POZ domain-containing protein</fullName>
    </submittedName>
</protein>
<dbReference type="WBParaSite" id="HPBE_0001419601-mRNA-1">
    <property type="protein sequence ID" value="HPBE_0001419601-mRNA-1"/>
    <property type="gene ID" value="HPBE_0001419601"/>
</dbReference>
<accession>A0A3P8B2Y0</accession>
<dbReference type="AlphaFoldDB" id="A0A183FZK4"/>
<keyword evidence="2" id="KW-1185">Reference proteome</keyword>
<proteinExistence type="predicted"/>
<gene>
    <name evidence="1" type="ORF">HPBE_LOCUS14197</name>
</gene>
<reference evidence="3" key="2">
    <citation type="submission" date="2019-09" db="UniProtKB">
        <authorList>
            <consortium name="WormBaseParasite"/>
        </authorList>
    </citation>
    <scope>IDENTIFICATION</scope>
</reference>
<sequence>MGGSSYEFKDNDDLDIVDIREHDLRYHMRVVLMKNTSLESDKEPSREEIKLAEWMASILKELETPQLEVDGDEELEVVE</sequence>
<evidence type="ECO:0000313" key="2">
    <source>
        <dbReference type="Proteomes" id="UP000050761"/>
    </source>
</evidence>
<evidence type="ECO:0000313" key="1">
    <source>
        <dbReference type="EMBL" id="VDO98833.1"/>
    </source>
</evidence>
<name>A0A183FZK4_HELPZ</name>